<dbReference type="SUPFAM" id="SSF54695">
    <property type="entry name" value="POZ domain"/>
    <property type="match status" value="1"/>
</dbReference>
<name>E3QMN5_COLGM</name>
<dbReference type="InterPro" id="IPR011333">
    <property type="entry name" value="SKP1/BTB/POZ_sf"/>
</dbReference>
<feature type="domain" description="BTB" evidence="1">
    <location>
        <begin position="18"/>
        <end position="87"/>
    </location>
</feature>
<dbReference type="Gene3D" id="3.30.710.10">
    <property type="entry name" value="Potassium Channel Kv1.1, Chain A"/>
    <property type="match status" value="1"/>
</dbReference>
<dbReference type="EMBL" id="GG697359">
    <property type="protein sequence ID" value="EFQ32123.1"/>
    <property type="molecule type" value="Genomic_DNA"/>
</dbReference>
<dbReference type="HOGENOM" id="CLU_056399_2_1_1"/>
<keyword evidence="3" id="KW-1185">Reference proteome</keyword>
<evidence type="ECO:0000259" key="1">
    <source>
        <dbReference type="PROSITE" id="PS50097"/>
    </source>
</evidence>
<organism evidence="3">
    <name type="scientific">Colletotrichum graminicola (strain M1.001 / M2 / FGSC 10212)</name>
    <name type="common">Maize anthracnose fungus</name>
    <name type="synonym">Glomerella graminicola</name>
    <dbReference type="NCBI Taxonomy" id="645133"/>
    <lineage>
        <taxon>Eukaryota</taxon>
        <taxon>Fungi</taxon>
        <taxon>Dikarya</taxon>
        <taxon>Ascomycota</taxon>
        <taxon>Pezizomycotina</taxon>
        <taxon>Sordariomycetes</taxon>
        <taxon>Hypocreomycetidae</taxon>
        <taxon>Glomerellales</taxon>
        <taxon>Glomerellaceae</taxon>
        <taxon>Colletotrichum</taxon>
        <taxon>Colletotrichum graminicola species complex</taxon>
    </lineage>
</organism>
<sequence length="299" mass="34108">MAMAARCIDNLESVLASRVITFLIGPEKQTFHINEQLVISCSGVFKRMLTNGMRESQEGVVELEDQEPHIFTSFIHYILYGNYEASQKIREMKITVETADEEAPVRAKGHYDSLTKHVSQMRPLVGPTMPYLKYMESFLYQGDAGRLYAKPSGLPTSESPDLEKSLDPSAADSQFGLITAHHVKLYVFADKYDVGELRQLCLHRLHNTLIRTGLSETGYRYLFEAIAFTFENTCPGDKIRKLFVQTCVADLVLVRHMPGYKDLCCQVPELAYEMMIELPEYWNSHIYALRDVAGKFLDR</sequence>
<dbReference type="GeneID" id="24412632"/>
<dbReference type="PROSITE" id="PS50097">
    <property type="entry name" value="BTB"/>
    <property type="match status" value="1"/>
</dbReference>
<dbReference type="AlphaFoldDB" id="E3QMN5"/>
<protein>
    <recommendedName>
        <fullName evidence="1">BTB domain-containing protein</fullName>
    </recommendedName>
</protein>
<dbReference type="VEuPathDB" id="FungiDB:GLRG_07267"/>
<dbReference type="eggNOG" id="ENOG502RNY0">
    <property type="taxonomic scope" value="Eukaryota"/>
</dbReference>
<gene>
    <name evidence="2" type="ORF">GLRG_07267</name>
</gene>
<dbReference type="OrthoDB" id="9997739at2759"/>
<dbReference type="STRING" id="645133.E3QMN5"/>
<reference evidence="3" key="1">
    <citation type="journal article" date="2012" name="Nat. Genet.">
        <title>Lifestyle transitions in plant pathogenic Colletotrichum fungi deciphered by genome and transcriptome analyses.</title>
        <authorList>
            <person name="O'Connell R.J."/>
            <person name="Thon M.R."/>
            <person name="Hacquard S."/>
            <person name="Amyotte S.G."/>
            <person name="Kleemann J."/>
            <person name="Torres M.F."/>
            <person name="Damm U."/>
            <person name="Buiate E.A."/>
            <person name="Epstein L."/>
            <person name="Alkan N."/>
            <person name="Altmueller J."/>
            <person name="Alvarado-Balderrama L."/>
            <person name="Bauser C.A."/>
            <person name="Becker C."/>
            <person name="Birren B.W."/>
            <person name="Chen Z."/>
            <person name="Choi J."/>
            <person name="Crouch J.A."/>
            <person name="Duvick J.P."/>
            <person name="Farman M.A."/>
            <person name="Gan P."/>
            <person name="Heiman D."/>
            <person name="Henrissat B."/>
            <person name="Howard R.J."/>
            <person name="Kabbage M."/>
            <person name="Koch C."/>
            <person name="Kracher B."/>
            <person name="Kubo Y."/>
            <person name="Law A.D."/>
            <person name="Lebrun M.-H."/>
            <person name="Lee Y.-H."/>
            <person name="Miyara I."/>
            <person name="Moore N."/>
            <person name="Neumann U."/>
            <person name="Nordstroem K."/>
            <person name="Panaccione D.G."/>
            <person name="Panstruga R."/>
            <person name="Place M."/>
            <person name="Proctor R.H."/>
            <person name="Prusky D."/>
            <person name="Rech G."/>
            <person name="Reinhardt R."/>
            <person name="Rollins J.A."/>
            <person name="Rounsley S."/>
            <person name="Schardl C.L."/>
            <person name="Schwartz D.C."/>
            <person name="Shenoy N."/>
            <person name="Shirasu K."/>
            <person name="Sikhakolli U.R."/>
            <person name="Stueber K."/>
            <person name="Sukno S.A."/>
            <person name="Sweigard J.A."/>
            <person name="Takano Y."/>
            <person name="Takahara H."/>
            <person name="Trail F."/>
            <person name="van der Does H.C."/>
            <person name="Voll L.M."/>
            <person name="Will I."/>
            <person name="Young S."/>
            <person name="Zeng Q."/>
            <person name="Zhang J."/>
            <person name="Zhou S."/>
            <person name="Dickman M.B."/>
            <person name="Schulze-Lefert P."/>
            <person name="Ver Loren van Themaat E."/>
            <person name="Ma L.-J."/>
            <person name="Vaillancourt L.J."/>
        </authorList>
    </citation>
    <scope>NUCLEOTIDE SEQUENCE [LARGE SCALE GENOMIC DNA]</scope>
    <source>
        <strain evidence="3">M1.001 / M2 / FGSC 10212</strain>
    </source>
</reference>
<dbReference type="PANTHER" id="PTHR47843:SF2">
    <property type="entry name" value="BTB DOMAIN-CONTAINING PROTEIN"/>
    <property type="match status" value="1"/>
</dbReference>
<dbReference type="RefSeq" id="XP_008096143.1">
    <property type="nucleotide sequence ID" value="XM_008097952.1"/>
</dbReference>
<evidence type="ECO:0000313" key="2">
    <source>
        <dbReference type="EMBL" id="EFQ32123.1"/>
    </source>
</evidence>
<dbReference type="Proteomes" id="UP000008782">
    <property type="component" value="Unassembled WGS sequence"/>
</dbReference>
<dbReference type="PANTHER" id="PTHR47843">
    <property type="entry name" value="BTB DOMAIN-CONTAINING PROTEIN-RELATED"/>
    <property type="match status" value="1"/>
</dbReference>
<evidence type="ECO:0000313" key="3">
    <source>
        <dbReference type="Proteomes" id="UP000008782"/>
    </source>
</evidence>
<dbReference type="CDD" id="cd18186">
    <property type="entry name" value="BTB_POZ_ZBTB_KLHL-like"/>
    <property type="match status" value="1"/>
</dbReference>
<accession>E3QMN5</accession>
<proteinExistence type="predicted"/>
<dbReference type="Pfam" id="PF00651">
    <property type="entry name" value="BTB"/>
    <property type="match status" value="1"/>
</dbReference>
<dbReference type="InterPro" id="IPR000210">
    <property type="entry name" value="BTB/POZ_dom"/>
</dbReference>